<evidence type="ECO:0000313" key="1">
    <source>
        <dbReference type="EMBL" id="MBY6320812.1"/>
    </source>
</evidence>
<keyword evidence="2" id="KW-1185">Reference proteome</keyword>
<dbReference type="RefSeq" id="WP_068099602.1">
    <property type="nucleotide sequence ID" value="NZ_JABUKE010000007.1"/>
</dbReference>
<evidence type="ECO:0000313" key="2">
    <source>
        <dbReference type="Proteomes" id="UP001520140"/>
    </source>
</evidence>
<dbReference type="Gene3D" id="3.40.50.620">
    <property type="entry name" value="HUPs"/>
    <property type="match status" value="1"/>
</dbReference>
<accession>A0ABS7NV68</accession>
<organism evidence="1 2">
    <name type="scientific">Rhodococcoides kroppenstedtii</name>
    <dbReference type="NCBI Taxonomy" id="293050"/>
    <lineage>
        <taxon>Bacteria</taxon>
        <taxon>Bacillati</taxon>
        <taxon>Actinomycetota</taxon>
        <taxon>Actinomycetes</taxon>
        <taxon>Mycobacteriales</taxon>
        <taxon>Nocardiaceae</taxon>
        <taxon>Rhodococcoides</taxon>
    </lineage>
</organism>
<dbReference type="InterPro" id="IPR014729">
    <property type="entry name" value="Rossmann-like_a/b/a_fold"/>
</dbReference>
<reference evidence="1 2" key="1">
    <citation type="submission" date="2020-06" db="EMBL/GenBank/DDBJ databases">
        <title>Taxonomy, biology and ecology of Rhodococcus bacteria occurring in California pistachio and other woody hosts as revealed by genome sequence analyses.</title>
        <authorList>
            <person name="Gai Y."/>
            <person name="Riely B."/>
        </authorList>
    </citation>
    <scope>NUCLEOTIDE SEQUENCE [LARGE SCALE GENOMIC DNA]</scope>
    <source>
        <strain evidence="1 2">BP-284</strain>
    </source>
</reference>
<sequence length="372" mass="40254">MTGHSTGVRGSARLADPTTITVDVTTPRGAFTVTTTADVPLAAPTASAVPLLVPVAMRHGHTLRLDGAVDDTQAAGLDRVQTTLTSWYSHLGRATVDAPVVELPVDRAAGVGCFFSGGVDSFYSTLTRDERITHLIFVVGFDLAPGHPLVDTALTEVRRAAESLNKTLVVVRTDVREMSDRHGMSWGPLYHGAAMAHVAIALSDHVGTVLVPSSFVRGQTPPWGTHPDLDHHWATATSVLEHDAIEVTRPTKIARIAQDPTAMEHLRVCWQNRDGAYNCGRCEKCLRTMLALRAVGGRCRTLPHHIDSDAVGALRLTSGQARAMRRNIDAMTAAGTGTPDLLAAMQRAVDRSDRYWSRMFRAHAWVTARLPF</sequence>
<name>A0ABS7NV68_9NOCA</name>
<dbReference type="EMBL" id="JABUKG010000007">
    <property type="protein sequence ID" value="MBY6320812.1"/>
    <property type="molecule type" value="Genomic_DNA"/>
</dbReference>
<proteinExistence type="predicted"/>
<comment type="caution">
    <text evidence="1">The sequence shown here is derived from an EMBL/GenBank/DDBJ whole genome shotgun (WGS) entry which is preliminary data.</text>
</comment>
<evidence type="ECO:0008006" key="3">
    <source>
        <dbReference type="Google" id="ProtNLM"/>
    </source>
</evidence>
<gene>
    <name evidence="1" type="ORF">HQ605_08270</name>
</gene>
<protein>
    <recommendedName>
        <fullName evidence="3">7-cyano-7-deazaguanine synthase (Queuosine biosynthesis)</fullName>
    </recommendedName>
</protein>
<dbReference type="Proteomes" id="UP001520140">
    <property type="component" value="Unassembled WGS sequence"/>
</dbReference>